<feature type="transmembrane region" description="Helical" evidence="16">
    <location>
        <begin position="33"/>
        <end position="51"/>
    </location>
</feature>
<keyword evidence="9 16" id="KW-1133">Transmembrane helix</keyword>
<keyword evidence="11 16" id="KW-0472">Membrane</keyword>
<keyword evidence="7 15" id="KW-0808">Transferase</keyword>
<evidence type="ECO:0000256" key="16">
    <source>
        <dbReference type="SAM" id="Phobius"/>
    </source>
</evidence>
<dbReference type="InterPro" id="IPR004570">
    <property type="entry name" value="Phosphatidylglycerol_P_synth"/>
</dbReference>
<dbReference type="STRING" id="92487.SAMN02745130_03650"/>
<dbReference type="AlphaFoldDB" id="A0A1T4XXQ4"/>
<comment type="similarity">
    <text evidence="3 15">Belongs to the CDP-alcohol phosphatidyltransferase class-I family.</text>
</comment>
<dbReference type="EC" id="2.7.8.5" evidence="4"/>
<dbReference type="InterPro" id="IPR050324">
    <property type="entry name" value="CDP-alcohol_PTase-I"/>
</dbReference>
<feature type="transmembrane region" description="Helical" evidence="16">
    <location>
        <begin position="121"/>
        <end position="145"/>
    </location>
</feature>
<organism evidence="17 18">
    <name type="scientific">Thiothrix eikelboomii</name>
    <dbReference type="NCBI Taxonomy" id="92487"/>
    <lineage>
        <taxon>Bacteria</taxon>
        <taxon>Pseudomonadati</taxon>
        <taxon>Pseudomonadota</taxon>
        <taxon>Gammaproteobacteria</taxon>
        <taxon>Thiotrichales</taxon>
        <taxon>Thiotrichaceae</taxon>
        <taxon>Thiothrix</taxon>
    </lineage>
</organism>
<evidence type="ECO:0000256" key="8">
    <source>
        <dbReference type="ARBA" id="ARBA00022692"/>
    </source>
</evidence>
<reference evidence="17 18" key="1">
    <citation type="submission" date="2017-02" db="EMBL/GenBank/DDBJ databases">
        <authorList>
            <person name="Peterson S.W."/>
        </authorList>
    </citation>
    <scope>NUCLEOTIDE SEQUENCE [LARGE SCALE GENOMIC DNA]</scope>
    <source>
        <strain evidence="17 18">ATCC 49788</strain>
    </source>
</reference>
<gene>
    <name evidence="17" type="ORF">SAMN02745130_03650</name>
</gene>
<sequence length="185" mass="20819">MSALKYLPNIITIARIISVVPVAWLLWHESYQAALVLLILAGLSDGLDGYLARRYQWFTRLGALLDPVADKLFIVTIMLVFGFKGFLPWWIVLLIFGRDLLIIGGAVVYRWVTGALEMKPLLISKVNTALQLVLLAATLVHVGFYTLPQTVIDNLEWLVAASTILSGAAYVFFWSYYAWVNQKRS</sequence>
<feature type="transmembrane region" description="Helical" evidence="16">
    <location>
        <begin position="157"/>
        <end position="179"/>
    </location>
</feature>
<evidence type="ECO:0000256" key="14">
    <source>
        <dbReference type="ARBA" id="ARBA00048586"/>
    </source>
</evidence>
<keyword evidence="10" id="KW-0443">Lipid metabolism</keyword>
<dbReference type="PROSITE" id="PS00379">
    <property type="entry name" value="CDP_ALCOHOL_P_TRANSF"/>
    <property type="match status" value="1"/>
</dbReference>
<evidence type="ECO:0000256" key="11">
    <source>
        <dbReference type="ARBA" id="ARBA00023136"/>
    </source>
</evidence>
<keyword evidence="6" id="KW-0444">Lipid biosynthesis</keyword>
<dbReference type="Gene3D" id="1.20.120.1760">
    <property type="match status" value="1"/>
</dbReference>
<evidence type="ECO:0000256" key="12">
    <source>
        <dbReference type="ARBA" id="ARBA00023209"/>
    </source>
</evidence>
<dbReference type="OrthoDB" id="9796672at2"/>
<dbReference type="InterPro" id="IPR000462">
    <property type="entry name" value="CDP-OH_P_trans"/>
</dbReference>
<dbReference type="GO" id="GO:0016020">
    <property type="term" value="C:membrane"/>
    <property type="evidence" value="ECO:0007669"/>
    <property type="project" value="UniProtKB-SubCell"/>
</dbReference>
<evidence type="ECO:0000256" key="6">
    <source>
        <dbReference type="ARBA" id="ARBA00022516"/>
    </source>
</evidence>
<evidence type="ECO:0000256" key="4">
    <source>
        <dbReference type="ARBA" id="ARBA00013170"/>
    </source>
</evidence>
<evidence type="ECO:0000256" key="1">
    <source>
        <dbReference type="ARBA" id="ARBA00004141"/>
    </source>
</evidence>
<keyword evidence="18" id="KW-1185">Reference proteome</keyword>
<dbReference type="GO" id="GO:0043337">
    <property type="term" value="F:cardiolipin synthase (CMP-forming)"/>
    <property type="evidence" value="ECO:0007669"/>
    <property type="project" value="TreeGrafter"/>
</dbReference>
<evidence type="ECO:0000256" key="13">
    <source>
        <dbReference type="ARBA" id="ARBA00023264"/>
    </source>
</evidence>
<keyword evidence="12" id="KW-0594">Phospholipid biosynthesis</keyword>
<dbReference type="PANTHER" id="PTHR14269:SF60">
    <property type="entry name" value="CARDIOLIPIN SYNTHASE (CMP-FORMING)"/>
    <property type="match status" value="1"/>
</dbReference>
<evidence type="ECO:0000256" key="9">
    <source>
        <dbReference type="ARBA" id="ARBA00022989"/>
    </source>
</evidence>
<dbReference type="PIRSF" id="PIRSF000847">
    <property type="entry name" value="Phos_ph_gly_syn"/>
    <property type="match status" value="1"/>
</dbReference>
<proteinExistence type="inferred from homology"/>
<feature type="transmembrane region" description="Helical" evidence="16">
    <location>
        <begin position="7"/>
        <end position="27"/>
    </location>
</feature>
<dbReference type="InterPro" id="IPR048254">
    <property type="entry name" value="CDP_ALCOHOL_P_TRANSF_CS"/>
</dbReference>
<dbReference type="EMBL" id="FUYB01000026">
    <property type="protein sequence ID" value="SKA94326.1"/>
    <property type="molecule type" value="Genomic_DNA"/>
</dbReference>
<keyword evidence="8 16" id="KW-0812">Transmembrane</keyword>
<dbReference type="RefSeq" id="WP_078924091.1">
    <property type="nucleotide sequence ID" value="NZ_FUYB01000026.1"/>
</dbReference>
<evidence type="ECO:0000256" key="10">
    <source>
        <dbReference type="ARBA" id="ARBA00023098"/>
    </source>
</evidence>
<evidence type="ECO:0000313" key="18">
    <source>
        <dbReference type="Proteomes" id="UP000190460"/>
    </source>
</evidence>
<dbReference type="Pfam" id="PF01066">
    <property type="entry name" value="CDP-OH_P_transf"/>
    <property type="match status" value="1"/>
</dbReference>
<comment type="pathway">
    <text evidence="2">Phospholipid metabolism; phosphatidylglycerol biosynthesis; phosphatidylglycerol from CDP-diacylglycerol: step 1/2.</text>
</comment>
<dbReference type="GO" id="GO:0032049">
    <property type="term" value="P:cardiolipin biosynthetic process"/>
    <property type="evidence" value="ECO:0007669"/>
    <property type="project" value="TreeGrafter"/>
</dbReference>
<dbReference type="InterPro" id="IPR043130">
    <property type="entry name" value="CDP-OH_PTrfase_TM_dom"/>
</dbReference>
<name>A0A1T4XXQ4_9GAMM</name>
<evidence type="ECO:0000256" key="2">
    <source>
        <dbReference type="ARBA" id="ARBA00005042"/>
    </source>
</evidence>
<evidence type="ECO:0000313" key="17">
    <source>
        <dbReference type="EMBL" id="SKA94326.1"/>
    </source>
</evidence>
<evidence type="ECO:0000256" key="15">
    <source>
        <dbReference type="RuleBase" id="RU003750"/>
    </source>
</evidence>
<dbReference type="PANTHER" id="PTHR14269">
    <property type="entry name" value="CDP-DIACYLGLYCEROL--GLYCEROL-3-PHOSPHATE 3-PHOSPHATIDYLTRANSFERASE-RELATED"/>
    <property type="match status" value="1"/>
</dbReference>
<comment type="subcellular location">
    <subcellularLocation>
        <location evidence="1">Membrane</location>
        <topology evidence="1">Multi-pass membrane protein</topology>
    </subcellularLocation>
</comment>
<feature type="transmembrane region" description="Helical" evidence="16">
    <location>
        <begin position="63"/>
        <end position="83"/>
    </location>
</feature>
<evidence type="ECO:0000256" key="5">
    <source>
        <dbReference type="ARBA" id="ARBA00014944"/>
    </source>
</evidence>
<evidence type="ECO:0000256" key="7">
    <source>
        <dbReference type="ARBA" id="ARBA00022679"/>
    </source>
</evidence>
<feature type="transmembrane region" description="Helical" evidence="16">
    <location>
        <begin position="89"/>
        <end position="109"/>
    </location>
</feature>
<accession>A0A1T4XXQ4</accession>
<dbReference type="Proteomes" id="UP000190460">
    <property type="component" value="Unassembled WGS sequence"/>
</dbReference>
<dbReference type="GO" id="GO:0008444">
    <property type="term" value="F:CDP-diacylglycerol-glycerol-3-phosphate 3-phosphatidyltransferase activity"/>
    <property type="evidence" value="ECO:0007669"/>
    <property type="project" value="UniProtKB-EC"/>
</dbReference>
<protein>
    <recommendedName>
        <fullName evidence="5">CDP-diacylglycerol--glycerol-3-phosphate 3-phosphatidyltransferase</fullName>
        <ecNumber evidence="4">2.7.8.5</ecNumber>
    </recommendedName>
</protein>
<comment type="catalytic activity">
    <reaction evidence="14">
        <text>a CDP-1,2-diacyl-sn-glycerol + sn-glycerol 3-phosphate = a 1,2-diacyl-sn-glycero-3-phospho-(1'-sn-glycero-3'-phosphate) + CMP + H(+)</text>
        <dbReference type="Rhea" id="RHEA:12593"/>
        <dbReference type="ChEBI" id="CHEBI:15378"/>
        <dbReference type="ChEBI" id="CHEBI:57597"/>
        <dbReference type="ChEBI" id="CHEBI:58332"/>
        <dbReference type="ChEBI" id="CHEBI:60110"/>
        <dbReference type="ChEBI" id="CHEBI:60377"/>
        <dbReference type="EC" id="2.7.8.5"/>
    </reaction>
</comment>
<keyword evidence="13" id="KW-1208">Phospholipid metabolism</keyword>
<evidence type="ECO:0000256" key="3">
    <source>
        <dbReference type="ARBA" id="ARBA00010441"/>
    </source>
</evidence>